<organism evidence="1">
    <name type="scientific">viral metagenome</name>
    <dbReference type="NCBI Taxonomy" id="1070528"/>
    <lineage>
        <taxon>unclassified sequences</taxon>
        <taxon>metagenomes</taxon>
        <taxon>organismal metagenomes</taxon>
    </lineage>
</organism>
<name>A0A6C0IWV9_9ZZZZ</name>
<dbReference type="AlphaFoldDB" id="A0A6C0IWV9"/>
<protein>
    <submittedName>
        <fullName evidence="1">Uncharacterized protein</fullName>
    </submittedName>
</protein>
<proteinExistence type="predicted"/>
<dbReference type="EMBL" id="MN740283">
    <property type="protein sequence ID" value="QHT97814.1"/>
    <property type="molecule type" value="Genomic_DNA"/>
</dbReference>
<reference evidence="1" key="1">
    <citation type="journal article" date="2020" name="Nature">
        <title>Giant virus diversity and host interactions through global metagenomics.</title>
        <authorList>
            <person name="Schulz F."/>
            <person name="Roux S."/>
            <person name="Paez-Espino D."/>
            <person name="Jungbluth S."/>
            <person name="Walsh D.A."/>
            <person name="Denef V.J."/>
            <person name="McMahon K.D."/>
            <person name="Konstantinidis K.T."/>
            <person name="Eloe-Fadrosh E.A."/>
            <person name="Kyrpides N.C."/>
            <person name="Woyke T."/>
        </authorList>
    </citation>
    <scope>NUCLEOTIDE SEQUENCE</scope>
    <source>
        <strain evidence="1">GVMAG-M-3300025572-1</strain>
    </source>
</reference>
<accession>A0A6C0IWV9</accession>
<sequence length="253" mass="28876">MTSTSSPSETSLIRQIALDLLEQAYQTDPSQTLSREHANRLEGLLARHFGGTTEGFNRVRSGPDLDKYIDQVIKVALHLSSETWTGFCSWQSNRLLRETGPPLDLPVWKSEEFFPELHLNRTLSEEERSSALERVEMEREALMRAFRSALDRGEFEPRFFGSDDSLYLNYYEQVCLEKGVPVIKCPPPNQTFVELGPKGVQTFTIPTRQFVKSILEGRNPLTGSSYSVETIQRARGRFPIELKLLKEERSTDS</sequence>
<evidence type="ECO:0000313" key="1">
    <source>
        <dbReference type="EMBL" id="QHT97814.1"/>
    </source>
</evidence>